<protein>
    <submittedName>
        <fullName evidence="1">Uncharacterized protein</fullName>
    </submittedName>
</protein>
<accession>A0A1H9VB42</accession>
<reference evidence="2" key="1">
    <citation type="submission" date="2016-10" db="EMBL/GenBank/DDBJ databases">
        <authorList>
            <person name="Varghese N."/>
            <person name="Submissions S."/>
        </authorList>
    </citation>
    <scope>NUCLEOTIDE SEQUENCE [LARGE SCALE GENOMIC DNA]</scope>
    <source>
        <strain evidence="2">CGMCC 4.6825</strain>
    </source>
</reference>
<proteinExistence type="predicted"/>
<dbReference type="OrthoDB" id="4188829at2"/>
<name>A0A1H9VB42_9ACTN</name>
<organism evidence="1 2">
    <name type="scientific">Streptomyces qinglanensis</name>
    <dbReference type="NCBI Taxonomy" id="943816"/>
    <lineage>
        <taxon>Bacteria</taxon>
        <taxon>Bacillati</taxon>
        <taxon>Actinomycetota</taxon>
        <taxon>Actinomycetes</taxon>
        <taxon>Kitasatosporales</taxon>
        <taxon>Streptomycetaceae</taxon>
        <taxon>Streptomyces</taxon>
    </lineage>
</organism>
<keyword evidence="2" id="KW-1185">Reference proteome</keyword>
<dbReference type="EMBL" id="FOGO01000011">
    <property type="protein sequence ID" value="SES18457.1"/>
    <property type="molecule type" value="Genomic_DNA"/>
</dbReference>
<dbReference type="RefSeq" id="WP_075002078.1">
    <property type="nucleotide sequence ID" value="NZ_FOGO01000011.1"/>
</dbReference>
<dbReference type="Pfam" id="PF20062">
    <property type="entry name" value="DUF6461"/>
    <property type="match status" value="1"/>
</dbReference>
<dbReference type="AlphaFoldDB" id="A0A1H9VB42"/>
<evidence type="ECO:0000313" key="2">
    <source>
        <dbReference type="Proteomes" id="UP000182841"/>
    </source>
</evidence>
<dbReference type="Proteomes" id="UP000182841">
    <property type="component" value="Unassembled WGS sequence"/>
</dbReference>
<evidence type="ECO:0000313" key="1">
    <source>
        <dbReference type="EMBL" id="SES18457.1"/>
    </source>
</evidence>
<gene>
    <name evidence="1" type="ORF">SAMN05421870_11159</name>
</gene>
<dbReference type="InterPro" id="IPR045592">
    <property type="entry name" value="DUF6461"/>
</dbReference>
<sequence>MKLLPNSELYDTGYCALFARRISPTDTLSRISGDRYRAALVDRMEAEAIKMAGEDLEEEDVPELDIDELRSSGMICADGPLLRAGTHDDWCFVIESEGPYLAKQEIIRSVSRGTVALSALKSETGITWISYAEDEEILSSFDPLLPQYDSGIRPDVLDNITGYREAIERGDPAKAHQNALRKIQYELGCAVPQEADAPRLLAIRIPGGY</sequence>